<evidence type="ECO:0000313" key="2">
    <source>
        <dbReference type="Proteomes" id="UP000694853"/>
    </source>
</evidence>
<name>A0A8B8LAM6_ABRPR</name>
<dbReference type="CDD" id="cd00121">
    <property type="entry name" value="MATH"/>
    <property type="match status" value="1"/>
</dbReference>
<keyword evidence="2" id="KW-1185">Reference proteome</keyword>
<dbReference type="InterPro" id="IPR008974">
    <property type="entry name" value="TRAF-like"/>
</dbReference>
<dbReference type="AlphaFoldDB" id="A0A8B8LAM6"/>
<dbReference type="InterPro" id="IPR002083">
    <property type="entry name" value="MATH/TRAF_dom"/>
</dbReference>
<reference evidence="3" key="2">
    <citation type="submission" date="2025-08" db="UniProtKB">
        <authorList>
            <consortium name="RefSeq"/>
        </authorList>
    </citation>
    <scope>IDENTIFICATION</scope>
    <source>
        <tissue evidence="3">Young leaves</tissue>
    </source>
</reference>
<dbReference type="InterPro" id="IPR045005">
    <property type="entry name" value="BPM1-6"/>
</dbReference>
<dbReference type="SMART" id="SM00061">
    <property type="entry name" value="MATH"/>
    <property type="match status" value="1"/>
</dbReference>
<dbReference type="RefSeq" id="XP_027353386.1">
    <property type="nucleotide sequence ID" value="XM_027497585.1"/>
</dbReference>
<dbReference type="SUPFAM" id="SSF49599">
    <property type="entry name" value="TRAF domain-like"/>
    <property type="match status" value="1"/>
</dbReference>
<dbReference type="Pfam" id="PF22486">
    <property type="entry name" value="MATH_2"/>
    <property type="match status" value="1"/>
</dbReference>
<dbReference type="Gene3D" id="2.60.210.10">
    <property type="entry name" value="Apoptosis, Tumor Necrosis Factor Receptor Associated Protein 2, Chain A"/>
    <property type="match status" value="1"/>
</dbReference>
<dbReference type="KEGG" id="aprc:113863843"/>
<gene>
    <name evidence="3" type="primary">LOC113863843</name>
</gene>
<feature type="domain" description="MATH" evidence="1">
    <location>
        <begin position="23"/>
        <end position="158"/>
    </location>
</feature>
<organism evidence="2 3">
    <name type="scientific">Abrus precatorius</name>
    <name type="common">Indian licorice</name>
    <name type="synonym">Glycine abrus</name>
    <dbReference type="NCBI Taxonomy" id="3816"/>
    <lineage>
        <taxon>Eukaryota</taxon>
        <taxon>Viridiplantae</taxon>
        <taxon>Streptophyta</taxon>
        <taxon>Embryophyta</taxon>
        <taxon>Tracheophyta</taxon>
        <taxon>Spermatophyta</taxon>
        <taxon>Magnoliopsida</taxon>
        <taxon>eudicotyledons</taxon>
        <taxon>Gunneridae</taxon>
        <taxon>Pentapetalae</taxon>
        <taxon>rosids</taxon>
        <taxon>fabids</taxon>
        <taxon>Fabales</taxon>
        <taxon>Fabaceae</taxon>
        <taxon>Papilionoideae</taxon>
        <taxon>50 kb inversion clade</taxon>
        <taxon>NPAAA clade</taxon>
        <taxon>indigoferoid/millettioid clade</taxon>
        <taxon>Abreae</taxon>
        <taxon>Abrus</taxon>
    </lineage>
</organism>
<evidence type="ECO:0000259" key="1">
    <source>
        <dbReference type="PROSITE" id="PS50144"/>
    </source>
</evidence>
<dbReference type="PANTHER" id="PTHR26379:SF434">
    <property type="entry name" value="BTB_POZ AND MATH DOMAIN-CONTAINING PROTEIN 2"/>
    <property type="match status" value="1"/>
</dbReference>
<accession>A0A8B8LAM6</accession>
<dbReference type="GO" id="GO:0016567">
    <property type="term" value="P:protein ubiquitination"/>
    <property type="evidence" value="ECO:0007669"/>
    <property type="project" value="InterPro"/>
</dbReference>
<dbReference type="Proteomes" id="UP000694853">
    <property type="component" value="Unplaced"/>
</dbReference>
<dbReference type="GeneID" id="113863843"/>
<proteinExistence type="predicted"/>
<dbReference type="PROSITE" id="PS50144">
    <property type="entry name" value="MATH"/>
    <property type="match status" value="1"/>
</dbReference>
<sequence>MDKKMVVGESTTTSSLPSTSIVKGSQQFKITRYSLLNGIGSGKYLASDTLSVGGHDWAIYCYPDGQNDDDNAAYVSLFIVLVSEASKDVTALFELALLDQSGNEKHKLHSQFQTIPQSGPYTLKCCGSKWGFKRFIKKTDLEASKFLKDDCLYVNCRVGVVSNCREGLD</sequence>
<protein>
    <submittedName>
        <fullName evidence="3">BTB/POZ and MATH domain-containing protein 4-like</fullName>
    </submittedName>
</protein>
<dbReference type="OrthoDB" id="6359816at2759"/>
<dbReference type="PANTHER" id="PTHR26379">
    <property type="entry name" value="BTB/POZ AND MATH DOMAIN-CONTAINING PROTEIN 1"/>
    <property type="match status" value="1"/>
</dbReference>
<reference evidence="2" key="1">
    <citation type="journal article" date="2019" name="Toxins">
        <title>Detection of Abrin-Like and Prepropulchellin-Like Toxin Genes and Transcripts Using Whole Genome Sequencing and Full-Length Transcript Sequencing of Abrus precatorius.</title>
        <authorList>
            <person name="Hovde B.T."/>
            <person name="Daligault H.E."/>
            <person name="Hanschen E.R."/>
            <person name="Kunde Y.A."/>
            <person name="Johnson M.B."/>
            <person name="Starkenburg S.R."/>
            <person name="Johnson S.L."/>
        </authorList>
    </citation>
    <scope>NUCLEOTIDE SEQUENCE [LARGE SCALE GENOMIC DNA]</scope>
</reference>
<evidence type="ECO:0000313" key="3">
    <source>
        <dbReference type="RefSeq" id="XP_027353386.1"/>
    </source>
</evidence>